<name>A0AAW1U736_9CUCU</name>
<sequence length="109" mass="12451">MCYFKFYSTFCLPLRELCRIAFSPNIHPVLNELLIHFGSSFPFGKFPGKTEGWEKGNRCKLENFVLSPRDSSTDHNTYQVLSDSTMVITLSFNKNPDTQCESDITSSII</sequence>
<gene>
    <name evidence="1" type="ORF">WA026_014973</name>
</gene>
<dbReference type="AlphaFoldDB" id="A0AAW1U736"/>
<proteinExistence type="predicted"/>
<evidence type="ECO:0000313" key="2">
    <source>
        <dbReference type="Proteomes" id="UP001431783"/>
    </source>
</evidence>
<organism evidence="1 2">
    <name type="scientific">Henosepilachna vigintioctopunctata</name>
    <dbReference type="NCBI Taxonomy" id="420089"/>
    <lineage>
        <taxon>Eukaryota</taxon>
        <taxon>Metazoa</taxon>
        <taxon>Ecdysozoa</taxon>
        <taxon>Arthropoda</taxon>
        <taxon>Hexapoda</taxon>
        <taxon>Insecta</taxon>
        <taxon>Pterygota</taxon>
        <taxon>Neoptera</taxon>
        <taxon>Endopterygota</taxon>
        <taxon>Coleoptera</taxon>
        <taxon>Polyphaga</taxon>
        <taxon>Cucujiformia</taxon>
        <taxon>Coccinelloidea</taxon>
        <taxon>Coccinellidae</taxon>
        <taxon>Epilachninae</taxon>
        <taxon>Epilachnini</taxon>
        <taxon>Henosepilachna</taxon>
    </lineage>
</organism>
<evidence type="ECO:0000313" key="1">
    <source>
        <dbReference type="EMBL" id="KAK9876735.1"/>
    </source>
</evidence>
<accession>A0AAW1U736</accession>
<dbReference type="Proteomes" id="UP001431783">
    <property type="component" value="Unassembled WGS sequence"/>
</dbReference>
<protein>
    <submittedName>
        <fullName evidence="1">Uncharacterized protein</fullName>
    </submittedName>
</protein>
<dbReference type="EMBL" id="JARQZJ010000038">
    <property type="protein sequence ID" value="KAK9876735.1"/>
    <property type="molecule type" value="Genomic_DNA"/>
</dbReference>
<reference evidence="1 2" key="1">
    <citation type="submission" date="2023-03" db="EMBL/GenBank/DDBJ databases">
        <title>Genome insight into feeding habits of ladybird beetles.</title>
        <authorList>
            <person name="Li H.-S."/>
            <person name="Huang Y.-H."/>
            <person name="Pang H."/>
        </authorList>
    </citation>
    <scope>NUCLEOTIDE SEQUENCE [LARGE SCALE GENOMIC DNA]</scope>
    <source>
        <strain evidence="1">SYSU_2023b</strain>
        <tissue evidence="1">Whole body</tissue>
    </source>
</reference>
<keyword evidence="2" id="KW-1185">Reference proteome</keyword>
<comment type="caution">
    <text evidence="1">The sequence shown here is derived from an EMBL/GenBank/DDBJ whole genome shotgun (WGS) entry which is preliminary data.</text>
</comment>